<dbReference type="InterPro" id="IPR000182">
    <property type="entry name" value="GNAT_dom"/>
</dbReference>
<proteinExistence type="predicted"/>
<feature type="domain" description="N-acetyltransferase" evidence="1">
    <location>
        <begin position="12"/>
        <end position="152"/>
    </location>
</feature>
<organism evidence="2 3">
    <name type="scientific">Candidatus Allocopromorpha excrementipullorum</name>
    <dbReference type="NCBI Taxonomy" id="2840743"/>
    <lineage>
        <taxon>Bacteria</taxon>
        <taxon>Bacillati</taxon>
        <taxon>Bacillota</taxon>
        <taxon>Clostridia</taxon>
        <taxon>Eubacteriales</taxon>
        <taxon>Eubacteriaceae</taxon>
        <taxon>Eubacteriaceae incertae sedis</taxon>
        <taxon>Candidatus Allocopromorpha</taxon>
    </lineage>
</organism>
<comment type="caution">
    <text evidence="2">The sequence shown here is derived from an EMBL/GenBank/DDBJ whole genome shotgun (WGS) entry which is preliminary data.</text>
</comment>
<dbReference type="InterPro" id="IPR016181">
    <property type="entry name" value="Acyl_CoA_acyltransferase"/>
</dbReference>
<evidence type="ECO:0000313" key="2">
    <source>
        <dbReference type="EMBL" id="HIU95495.1"/>
    </source>
</evidence>
<sequence length="152" mass="17342">MKAGTASELKVKRFEELTAAELYEILRVRMAVFIVEQKCPYQDIDGVDHISTHFFYEERGKVLAYLRVLPRDRESGIFQIGRVLTVRRGCSLGKALMEDALGLIKTEGVAEKLVMEAQSHAIGFYERLGFRVRSDEFLEDGIPHVMMEMGLK</sequence>
<dbReference type="AlphaFoldDB" id="A0A9D1N604"/>
<evidence type="ECO:0000259" key="1">
    <source>
        <dbReference type="PROSITE" id="PS51186"/>
    </source>
</evidence>
<protein>
    <submittedName>
        <fullName evidence="2">GNAT family N-acetyltransferase</fullName>
    </submittedName>
</protein>
<dbReference type="Gene3D" id="3.40.630.30">
    <property type="match status" value="1"/>
</dbReference>
<dbReference type="PROSITE" id="PS51186">
    <property type="entry name" value="GNAT"/>
    <property type="match status" value="1"/>
</dbReference>
<evidence type="ECO:0000313" key="3">
    <source>
        <dbReference type="Proteomes" id="UP000824130"/>
    </source>
</evidence>
<dbReference type="EMBL" id="DVOB01000048">
    <property type="protein sequence ID" value="HIU95495.1"/>
    <property type="molecule type" value="Genomic_DNA"/>
</dbReference>
<dbReference type="SUPFAM" id="SSF55729">
    <property type="entry name" value="Acyl-CoA N-acyltransferases (Nat)"/>
    <property type="match status" value="1"/>
</dbReference>
<dbReference type="Proteomes" id="UP000824130">
    <property type="component" value="Unassembled WGS sequence"/>
</dbReference>
<gene>
    <name evidence="2" type="ORF">IAD25_02120</name>
</gene>
<reference evidence="2" key="2">
    <citation type="journal article" date="2021" name="PeerJ">
        <title>Extensive microbial diversity within the chicken gut microbiome revealed by metagenomics and culture.</title>
        <authorList>
            <person name="Gilroy R."/>
            <person name="Ravi A."/>
            <person name="Getino M."/>
            <person name="Pursley I."/>
            <person name="Horton D.L."/>
            <person name="Alikhan N.F."/>
            <person name="Baker D."/>
            <person name="Gharbi K."/>
            <person name="Hall N."/>
            <person name="Watson M."/>
            <person name="Adriaenssens E.M."/>
            <person name="Foster-Nyarko E."/>
            <person name="Jarju S."/>
            <person name="Secka A."/>
            <person name="Antonio M."/>
            <person name="Oren A."/>
            <person name="Chaudhuri R.R."/>
            <person name="La Ragione R."/>
            <person name="Hildebrand F."/>
            <person name="Pallen M.J."/>
        </authorList>
    </citation>
    <scope>NUCLEOTIDE SEQUENCE</scope>
    <source>
        <strain evidence="2">ChiSjej4B22-8349</strain>
    </source>
</reference>
<name>A0A9D1N604_9FIRM</name>
<dbReference type="GO" id="GO:0016747">
    <property type="term" value="F:acyltransferase activity, transferring groups other than amino-acyl groups"/>
    <property type="evidence" value="ECO:0007669"/>
    <property type="project" value="InterPro"/>
</dbReference>
<reference evidence="2" key="1">
    <citation type="submission" date="2020-10" db="EMBL/GenBank/DDBJ databases">
        <authorList>
            <person name="Gilroy R."/>
        </authorList>
    </citation>
    <scope>NUCLEOTIDE SEQUENCE</scope>
    <source>
        <strain evidence="2">ChiSjej4B22-8349</strain>
    </source>
</reference>
<dbReference type="Pfam" id="PF13673">
    <property type="entry name" value="Acetyltransf_10"/>
    <property type="match status" value="1"/>
</dbReference>
<accession>A0A9D1N604</accession>